<comment type="caution">
    <text evidence="4">The sequence shown here is derived from an EMBL/GenBank/DDBJ whole genome shotgun (WGS) entry which is preliminary data.</text>
</comment>
<keyword evidence="2" id="KW-0732">Signal</keyword>
<accession>A0A212EWI0</accession>
<name>A0A212EWI0_DANPL</name>
<organism evidence="4 5">
    <name type="scientific">Danaus plexippus plexippus</name>
    <dbReference type="NCBI Taxonomy" id="278856"/>
    <lineage>
        <taxon>Eukaryota</taxon>
        <taxon>Metazoa</taxon>
        <taxon>Ecdysozoa</taxon>
        <taxon>Arthropoda</taxon>
        <taxon>Hexapoda</taxon>
        <taxon>Insecta</taxon>
        <taxon>Pterygota</taxon>
        <taxon>Neoptera</taxon>
        <taxon>Endopterygota</taxon>
        <taxon>Lepidoptera</taxon>
        <taxon>Glossata</taxon>
        <taxon>Ditrysia</taxon>
        <taxon>Papilionoidea</taxon>
        <taxon>Nymphalidae</taxon>
        <taxon>Danainae</taxon>
        <taxon>Danaini</taxon>
        <taxon>Danaina</taxon>
        <taxon>Danaus</taxon>
        <taxon>Danaus</taxon>
    </lineage>
</organism>
<dbReference type="eggNOG" id="ENOG502TBW4">
    <property type="taxonomic scope" value="Eukaryota"/>
</dbReference>
<dbReference type="GO" id="GO:0008010">
    <property type="term" value="F:structural constituent of chitin-based larval cuticle"/>
    <property type="evidence" value="ECO:0007669"/>
    <property type="project" value="TreeGrafter"/>
</dbReference>
<evidence type="ECO:0000256" key="3">
    <source>
        <dbReference type="PROSITE-ProRule" id="PRU00497"/>
    </source>
</evidence>
<dbReference type="InterPro" id="IPR031311">
    <property type="entry name" value="CHIT_BIND_RR_consensus"/>
</dbReference>
<dbReference type="PRINTS" id="PR00947">
    <property type="entry name" value="CUTICLE"/>
</dbReference>
<dbReference type="InterPro" id="IPR050468">
    <property type="entry name" value="Cuticle_Struct_Prot"/>
</dbReference>
<evidence type="ECO:0000313" key="5">
    <source>
        <dbReference type="Proteomes" id="UP000007151"/>
    </source>
</evidence>
<dbReference type="AlphaFoldDB" id="A0A212EWI0"/>
<dbReference type="PANTHER" id="PTHR10380:SF218">
    <property type="entry name" value="ADULT CUTICLE PROTEIN 65AA-RELATED"/>
    <property type="match status" value="1"/>
</dbReference>
<keyword evidence="5" id="KW-1185">Reference proteome</keyword>
<dbReference type="PROSITE" id="PS51155">
    <property type="entry name" value="CHIT_BIND_RR_2"/>
    <property type="match status" value="1"/>
</dbReference>
<dbReference type="KEGG" id="dpl:KGM_207974"/>
<dbReference type="InterPro" id="IPR000618">
    <property type="entry name" value="Insect_cuticle"/>
</dbReference>
<evidence type="ECO:0000313" key="4">
    <source>
        <dbReference type="EMBL" id="OWR45860.1"/>
    </source>
</evidence>
<reference evidence="4 5" key="1">
    <citation type="journal article" date="2011" name="Cell">
        <title>The monarch butterfly genome yields insights into long-distance migration.</title>
        <authorList>
            <person name="Zhan S."/>
            <person name="Merlin C."/>
            <person name="Boore J.L."/>
            <person name="Reppert S.M."/>
        </authorList>
    </citation>
    <scope>NUCLEOTIDE SEQUENCE [LARGE SCALE GENOMIC DNA]</scope>
    <source>
        <strain evidence="4">F-2</strain>
    </source>
</reference>
<dbReference type="Pfam" id="PF00379">
    <property type="entry name" value="Chitin_bind_4"/>
    <property type="match status" value="1"/>
</dbReference>
<evidence type="ECO:0000256" key="1">
    <source>
        <dbReference type="ARBA" id="ARBA00022460"/>
    </source>
</evidence>
<keyword evidence="1 3" id="KW-0193">Cuticle</keyword>
<dbReference type="EMBL" id="AGBW02011965">
    <property type="protein sequence ID" value="OWR45860.1"/>
    <property type="molecule type" value="Genomic_DNA"/>
</dbReference>
<dbReference type="InParanoid" id="A0A212EWI0"/>
<dbReference type="STRING" id="278856.A0A212EWI0"/>
<evidence type="ECO:0000256" key="2">
    <source>
        <dbReference type="ARBA" id="ARBA00022729"/>
    </source>
</evidence>
<sequence length="146" mass="16053">MYTKLNIGWSSRGVQCDEATSPPLEKEMYIRKESQIIVALALVALVAAAPVEKESPKIIRSEYDQQSNGAYSYQFESEDGISKSEVAEVKEVLDEDNKPQLILVIRGSFSYPRNDGGVETINYVADENGFRAEGPSIPQPPAPASK</sequence>
<proteinExistence type="predicted"/>
<dbReference type="Proteomes" id="UP000007151">
    <property type="component" value="Unassembled WGS sequence"/>
</dbReference>
<protein>
    <submittedName>
        <fullName evidence="4">Cuticular protein RR-1 motif 46</fullName>
    </submittedName>
</protein>
<dbReference type="PANTHER" id="PTHR10380">
    <property type="entry name" value="CUTICLE PROTEIN"/>
    <property type="match status" value="1"/>
</dbReference>
<dbReference type="GO" id="GO:0062129">
    <property type="term" value="C:chitin-based extracellular matrix"/>
    <property type="evidence" value="ECO:0007669"/>
    <property type="project" value="TreeGrafter"/>
</dbReference>
<dbReference type="PROSITE" id="PS00233">
    <property type="entry name" value="CHIT_BIND_RR_1"/>
    <property type="match status" value="1"/>
</dbReference>
<gene>
    <name evidence="4" type="ORF">KGM_207974</name>
</gene>